<reference evidence="2 3" key="1">
    <citation type="submission" date="2018-10" db="EMBL/GenBank/DDBJ databases">
        <title>Genome assembly for a Yunnan-Guizhou Plateau 3E fish, Anabarilius grahami (Regan), and its evolutionary and genetic applications.</title>
        <authorList>
            <person name="Jiang W."/>
        </authorList>
    </citation>
    <scope>NUCLEOTIDE SEQUENCE [LARGE SCALE GENOMIC DNA]</scope>
    <source>
        <strain evidence="2">AG-KIZ</strain>
        <tissue evidence="2">Muscle</tissue>
    </source>
</reference>
<proteinExistence type="predicted"/>
<dbReference type="AlphaFoldDB" id="A0A3N0Y6P6"/>
<sequence>MIMSRAVKYGMVNGSDHVELDRCMKYPVLFMCSSCVFLLDLEFFVSLCSCLLFFIGLPHRSAPPRTSHTIFTSTDLPHDLHSPRLQSPTSLTCSTTHRSPCVIALLLACRIICFSWCEAQ</sequence>
<keyword evidence="1" id="KW-0472">Membrane</keyword>
<keyword evidence="1" id="KW-1133">Transmembrane helix</keyword>
<accession>A0A3N0Y6P6</accession>
<protein>
    <submittedName>
        <fullName evidence="2">Uncharacterized protein</fullName>
    </submittedName>
</protein>
<gene>
    <name evidence="2" type="ORF">DPX16_3487</name>
</gene>
<dbReference type="EMBL" id="RJVU01051426">
    <property type="protein sequence ID" value="ROL41859.1"/>
    <property type="molecule type" value="Genomic_DNA"/>
</dbReference>
<name>A0A3N0Y6P6_ANAGA</name>
<keyword evidence="3" id="KW-1185">Reference proteome</keyword>
<dbReference type="Proteomes" id="UP000281406">
    <property type="component" value="Unassembled WGS sequence"/>
</dbReference>
<evidence type="ECO:0000313" key="2">
    <source>
        <dbReference type="EMBL" id="ROL41859.1"/>
    </source>
</evidence>
<comment type="caution">
    <text evidence="2">The sequence shown here is derived from an EMBL/GenBank/DDBJ whole genome shotgun (WGS) entry which is preliminary data.</text>
</comment>
<evidence type="ECO:0000313" key="3">
    <source>
        <dbReference type="Proteomes" id="UP000281406"/>
    </source>
</evidence>
<organism evidence="2 3">
    <name type="scientific">Anabarilius grahami</name>
    <name type="common">Kanglang fish</name>
    <name type="synonym">Barilius grahami</name>
    <dbReference type="NCBI Taxonomy" id="495550"/>
    <lineage>
        <taxon>Eukaryota</taxon>
        <taxon>Metazoa</taxon>
        <taxon>Chordata</taxon>
        <taxon>Craniata</taxon>
        <taxon>Vertebrata</taxon>
        <taxon>Euteleostomi</taxon>
        <taxon>Actinopterygii</taxon>
        <taxon>Neopterygii</taxon>
        <taxon>Teleostei</taxon>
        <taxon>Ostariophysi</taxon>
        <taxon>Cypriniformes</taxon>
        <taxon>Xenocyprididae</taxon>
        <taxon>Xenocypridinae</taxon>
        <taxon>Xenocypridinae incertae sedis</taxon>
        <taxon>Anabarilius</taxon>
    </lineage>
</organism>
<evidence type="ECO:0000256" key="1">
    <source>
        <dbReference type="SAM" id="Phobius"/>
    </source>
</evidence>
<keyword evidence="1" id="KW-0812">Transmembrane</keyword>
<feature type="transmembrane region" description="Helical" evidence="1">
    <location>
        <begin position="28"/>
        <end position="55"/>
    </location>
</feature>